<keyword evidence="12" id="KW-1185">Reference proteome</keyword>
<dbReference type="InterPro" id="IPR036025">
    <property type="entry name" value="RtcB-like_sf"/>
</dbReference>
<evidence type="ECO:0000256" key="5">
    <source>
        <dbReference type="ARBA" id="ARBA00022741"/>
    </source>
</evidence>
<dbReference type="Gene3D" id="3.90.1860.10">
    <property type="entry name" value="tRNA-splicing ligase RtcB"/>
    <property type="match status" value="1"/>
</dbReference>
<evidence type="ECO:0000313" key="12">
    <source>
        <dbReference type="Proteomes" id="UP000702954"/>
    </source>
</evidence>
<dbReference type="EC" id="6.5.1.8" evidence="2"/>
<evidence type="ECO:0000256" key="7">
    <source>
        <dbReference type="ARBA" id="ARBA00023134"/>
    </source>
</evidence>
<keyword evidence="7" id="KW-0342">GTP-binding</keyword>
<evidence type="ECO:0000256" key="2">
    <source>
        <dbReference type="ARBA" id="ARBA00012726"/>
    </source>
</evidence>
<evidence type="ECO:0000256" key="6">
    <source>
        <dbReference type="ARBA" id="ARBA00022800"/>
    </source>
</evidence>
<organism evidence="11 12">
    <name type="scientific">Faecalimonas umbilicata</name>
    <dbReference type="NCBI Taxonomy" id="1912855"/>
    <lineage>
        <taxon>Bacteria</taxon>
        <taxon>Bacillati</taxon>
        <taxon>Bacillota</taxon>
        <taxon>Clostridia</taxon>
        <taxon>Lachnospirales</taxon>
        <taxon>Lachnospiraceae</taxon>
        <taxon>Faecalimonas</taxon>
    </lineage>
</organism>
<evidence type="ECO:0000256" key="1">
    <source>
        <dbReference type="ARBA" id="ARBA00001936"/>
    </source>
</evidence>
<dbReference type="InterPro" id="IPR052915">
    <property type="entry name" value="RtcB-like"/>
</dbReference>
<evidence type="ECO:0000256" key="8">
    <source>
        <dbReference type="ARBA" id="ARBA00023211"/>
    </source>
</evidence>
<dbReference type="InterPro" id="IPR001233">
    <property type="entry name" value="RtcB"/>
</dbReference>
<accession>A0ABQ0QZL0</accession>
<evidence type="ECO:0000256" key="4">
    <source>
        <dbReference type="ARBA" id="ARBA00022723"/>
    </source>
</evidence>
<comment type="cofactor">
    <cofactor evidence="1">
        <name>Mn(2+)</name>
        <dbReference type="ChEBI" id="CHEBI:29035"/>
    </cofactor>
</comment>
<reference evidence="11 12" key="1">
    <citation type="journal article" date="2018" name="Int. J. Syst. Evol. Microbiol.">
        <title>Draft Genome Sequence of Faecalimonas umbilicata JCM 30896T, an Acetate-Producing Bacterium Isolated from Human Feces.</title>
        <authorList>
            <person name="Sakamoto M."/>
            <person name="Ikeyama N."/>
            <person name="Yuki M."/>
            <person name="Ohkuma M."/>
        </authorList>
    </citation>
    <scope>NUCLEOTIDE SEQUENCE [LARGE SCALE GENOMIC DNA]</scope>
    <source>
        <strain evidence="11 12">EGH7</strain>
    </source>
</reference>
<comment type="catalytic activity">
    <reaction evidence="9">
        <text>a 3'-end 3'-phospho-ribonucleotide-RNA + a 5'-end dephospho-ribonucleoside-RNA + GTP = a ribonucleotidyl-ribonucleotide-RNA + GMP + diphosphate</text>
        <dbReference type="Rhea" id="RHEA:68076"/>
        <dbReference type="Rhea" id="RHEA-COMP:10463"/>
        <dbReference type="Rhea" id="RHEA-COMP:13936"/>
        <dbReference type="Rhea" id="RHEA-COMP:17355"/>
        <dbReference type="ChEBI" id="CHEBI:33019"/>
        <dbReference type="ChEBI" id="CHEBI:37565"/>
        <dbReference type="ChEBI" id="CHEBI:58115"/>
        <dbReference type="ChEBI" id="CHEBI:83062"/>
        <dbReference type="ChEBI" id="CHEBI:138284"/>
        <dbReference type="ChEBI" id="CHEBI:173118"/>
        <dbReference type="EC" id="6.5.1.8"/>
    </reaction>
</comment>
<evidence type="ECO:0000256" key="3">
    <source>
        <dbReference type="ARBA" id="ARBA00022598"/>
    </source>
</evidence>
<protein>
    <recommendedName>
        <fullName evidence="2">3'-phosphate/5'-hydroxy nucleic acid ligase</fullName>
        <ecNumber evidence="2">6.5.1.8</ecNumber>
    </recommendedName>
</protein>
<keyword evidence="3 11" id="KW-0436">Ligase</keyword>
<dbReference type="Proteomes" id="UP000702954">
    <property type="component" value="Unassembled WGS sequence"/>
</dbReference>
<keyword evidence="8" id="KW-0464">Manganese</keyword>
<dbReference type="GO" id="GO:0016874">
    <property type="term" value="F:ligase activity"/>
    <property type="evidence" value="ECO:0007669"/>
    <property type="project" value="UniProtKB-KW"/>
</dbReference>
<gene>
    <name evidence="11" type="ORF">FAEUMB_24040</name>
</gene>
<evidence type="ECO:0000313" key="11">
    <source>
        <dbReference type="EMBL" id="GBU05863.1"/>
    </source>
</evidence>
<name>A0ABQ0QZL0_9FIRM</name>
<evidence type="ECO:0000256" key="10">
    <source>
        <dbReference type="SAM" id="MobiDB-lite"/>
    </source>
</evidence>
<proteinExistence type="predicted"/>
<feature type="region of interest" description="Disordered" evidence="10">
    <location>
        <begin position="417"/>
        <end position="438"/>
    </location>
</feature>
<comment type="caution">
    <text evidence="11">The sequence shown here is derived from an EMBL/GenBank/DDBJ whole genome shotgun (WGS) entry which is preliminary data.</text>
</comment>
<sequence>MRKLVHRLMRKDVYEMFEIKGKVTTAICYAKVVEAEAIEQIRRMCDYDLTKGSKVRIMPDVHAGKGCTIGTTMTVIDKICPNIVGVDIGCGMYTVKLQDQKIDFEKIDEACHYVPSGMNVWEGRMERFDLTQLKCYRSLRDAKRLERSLGTLGGGNHFIEVDQAKDGTYYLVIHSGSRNLGKQVAEIYQQLAIDLHMGKEEYFKERDEIIRNYKEQGRRAEIQEALKQLKQNYEIQDLDAPNDICWLYGSFMDDYLHDVEICQRFARRSRERMAEVIIERTGMTAVEDFHTIHNYIDVDEMILRKGAIAAHAGEKVLIPINMRDGSVLAVGKGNSEWNNSAPHGAGRIMSRTKAKQSIDLEEYKASMQGIYSTSVNADTLDEAPMAYKSLEDIIDVIRDSVDIIDIMKPVYNFKASDGEVPWKKKGDTNERKDTDSAS</sequence>
<dbReference type="PANTHER" id="PTHR43749">
    <property type="entry name" value="RNA-SPLICING LIGASE RTCB"/>
    <property type="match status" value="1"/>
</dbReference>
<keyword evidence="6" id="KW-0692">RNA repair</keyword>
<dbReference type="Pfam" id="PF01139">
    <property type="entry name" value="RtcB"/>
    <property type="match status" value="2"/>
</dbReference>
<keyword evidence="4" id="KW-0479">Metal-binding</keyword>
<dbReference type="SUPFAM" id="SSF103365">
    <property type="entry name" value="Hypothetical protein PH1602"/>
    <property type="match status" value="1"/>
</dbReference>
<dbReference type="PANTHER" id="PTHR43749:SF2">
    <property type="entry name" value="RNA-SPLICING LIGASE RTCB"/>
    <property type="match status" value="1"/>
</dbReference>
<dbReference type="EMBL" id="BHEO01000008">
    <property type="protein sequence ID" value="GBU05863.1"/>
    <property type="molecule type" value="Genomic_DNA"/>
</dbReference>
<evidence type="ECO:0000256" key="9">
    <source>
        <dbReference type="ARBA" id="ARBA00047746"/>
    </source>
</evidence>
<keyword evidence="5" id="KW-0547">Nucleotide-binding</keyword>